<proteinExistence type="predicted"/>
<dbReference type="AlphaFoldDB" id="A0A923MTL5"/>
<protein>
    <submittedName>
        <fullName evidence="1">Uncharacterized protein</fullName>
    </submittedName>
</protein>
<dbReference type="Proteomes" id="UP000608513">
    <property type="component" value="Unassembled WGS sequence"/>
</dbReference>
<dbReference type="RefSeq" id="WP_187077512.1">
    <property type="nucleotide sequence ID" value="NZ_JACORT010000007.1"/>
</dbReference>
<sequence length="102" mass="11744">MAAWSSWLHSNPFEWQFRAPPAGVESIREQLLAVLDDCQGFEVDRVRWRLHMAERPQELWLLRDAVFQVIASQHCQAQAIERIQGLVPAFRQVLPARLVGPA</sequence>
<gene>
    <name evidence="1" type="ORF">H8N03_17635</name>
</gene>
<accession>A0A923MTL5</accession>
<evidence type="ECO:0000313" key="2">
    <source>
        <dbReference type="Proteomes" id="UP000608513"/>
    </source>
</evidence>
<keyword evidence="2" id="KW-1185">Reference proteome</keyword>
<evidence type="ECO:0000313" key="1">
    <source>
        <dbReference type="EMBL" id="MBC5784776.1"/>
    </source>
</evidence>
<dbReference type="EMBL" id="JACORT010000007">
    <property type="protein sequence ID" value="MBC5784776.1"/>
    <property type="molecule type" value="Genomic_DNA"/>
</dbReference>
<organism evidence="1 2">
    <name type="scientific">Ramlibacter cellulosilyticus</name>
    <dbReference type="NCBI Taxonomy" id="2764187"/>
    <lineage>
        <taxon>Bacteria</taxon>
        <taxon>Pseudomonadati</taxon>
        <taxon>Pseudomonadota</taxon>
        <taxon>Betaproteobacteria</taxon>
        <taxon>Burkholderiales</taxon>
        <taxon>Comamonadaceae</taxon>
        <taxon>Ramlibacter</taxon>
    </lineage>
</organism>
<name>A0A923MTL5_9BURK</name>
<comment type="caution">
    <text evidence="1">The sequence shown here is derived from an EMBL/GenBank/DDBJ whole genome shotgun (WGS) entry which is preliminary data.</text>
</comment>
<reference evidence="1" key="1">
    <citation type="submission" date="2020-08" db="EMBL/GenBank/DDBJ databases">
        <title>Ramlibacter sp. USB13 16S ribosomal RNA gene genome sequencing and assembly.</title>
        <authorList>
            <person name="Kang M."/>
        </authorList>
    </citation>
    <scope>NUCLEOTIDE SEQUENCE</scope>
    <source>
        <strain evidence="1">USB13</strain>
    </source>
</reference>